<keyword evidence="2" id="KW-1185">Reference proteome</keyword>
<reference evidence="1 2" key="1">
    <citation type="submission" date="2019-06" db="EMBL/GenBank/DDBJ databases">
        <authorList>
            <person name="Broberg M."/>
        </authorList>
    </citation>
    <scope>NUCLEOTIDE SEQUENCE [LARGE SCALE GENOMIC DNA]</scope>
</reference>
<evidence type="ECO:0000313" key="2">
    <source>
        <dbReference type="Proteomes" id="UP000766486"/>
    </source>
</evidence>
<sequence>MAVDDGAALAVVLNKIRSEDELKFAIDVFQASMVNAMIWQFADGPEQRARDEAMRLEVGDRLFQGSPNQ</sequence>
<organism evidence="1 2">
    <name type="scientific">Bionectria ochroleuca</name>
    <name type="common">Gliocladium roseum</name>
    <dbReference type="NCBI Taxonomy" id="29856"/>
    <lineage>
        <taxon>Eukaryota</taxon>
        <taxon>Fungi</taxon>
        <taxon>Dikarya</taxon>
        <taxon>Ascomycota</taxon>
        <taxon>Pezizomycotina</taxon>
        <taxon>Sordariomycetes</taxon>
        <taxon>Hypocreomycetidae</taxon>
        <taxon>Hypocreales</taxon>
        <taxon>Bionectriaceae</taxon>
        <taxon>Clonostachys</taxon>
    </lineage>
</organism>
<protein>
    <recommendedName>
        <fullName evidence="3">TetR family transcriptional regulator</fullName>
    </recommendedName>
</protein>
<evidence type="ECO:0000313" key="1">
    <source>
        <dbReference type="EMBL" id="VUC37392.1"/>
    </source>
</evidence>
<proteinExistence type="predicted"/>
<comment type="caution">
    <text evidence="1">The sequence shown here is derived from an EMBL/GenBank/DDBJ whole genome shotgun (WGS) entry which is preliminary data.</text>
</comment>
<dbReference type="EMBL" id="CABFNS010000963">
    <property type="protein sequence ID" value="VUC37392.1"/>
    <property type="molecule type" value="Genomic_DNA"/>
</dbReference>
<dbReference type="Proteomes" id="UP000766486">
    <property type="component" value="Unassembled WGS sequence"/>
</dbReference>
<evidence type="ECO:0008006" key="3">
    <source>
        <dbReference type="Google" id="ProtNLM"/>
    </source>
</evidence>
<name>A0ABY6V0X0_BIOOC</name>
<accession>A0ABY6V0X0</accession>
<gene>
    <name evidence="1" type="ORF">CLO192961_LOCUS470004</name>
</gene>